<dbReference type="InterPro" id="IPR055878">
    <property type="entry name" value="DUF7455"/>
</dbReference>
<dbReference type="Pfam" id="PF24254">
    <property type="entry name" value="DUF7455"/>
    <property type="match status" value="1"/>
</dbReference>
<protein>
    <recommendedName>
        <fullName evidence="1">DUF7455 domain-containing protein</fullName>
    </recommendedName>
</protein>
<keyword evidence="3" id="KW-1185">Reference proteome</keyword>
<comment type="caution">
    <text evidence="2">The sequence shown here is derived from an EMBL/GenBank/DDBJ whole genome shotgun (WGS) entry which is preliminary data.</text>
</comment>
<sequence length="68" mass="7054">MNTATPAGNRDPAVPAPLARPERCDRCGAGALVRVTLATGGELHFCGHHARMHAARLLEIGAGLRSAL</sequence>
<proteinExistence type="predicted"/>
<evidence type="ECO:0000259" key="1">
    <source>
        <dbReference type="Pfam" id="PF24254"/>
    </source>
</evidence>
<dbReference type="RefSeq" id="WP_142104305.1">
    <property type="nucleotide sequence ID" value="NZ_VFPH01000002.1"/>
</dbReference>
<reference evidence="2 3" key="1">
    <citation type="submission" date="2019-06" db="EMBL/GenBank/DDBJ databases">
        <title>Sequencing the genomes of 1000 actinobacteria strains.</title>
        <authorList>
            <person name="Klenk H.-P."/>
        </authorList>
    </citation>
    <scope>NUCLEOTIDE SEQUENCE [LARGE SCALE GENOMIC DNA]</scope>
    <source>
        <strain evidence="2 3">DSM 45511</strain>
    </source>
</reference>
<gene>
    <name evidence="2" type="ORF">FB388_4703</name>
</gene>
<evidence type="ECO:0000313" key="3">
    <source>
        <dbReference type="Proteomes" id="UP000319818"/>
    </source>
</evidence>
<dbReference type="EMBL" id="VFPH01000002">
    <property type="protein sequence ID" value="TQM37489.1"/>
    <property type="molecule type" value="Genomic_DNA"/>
</dbReference>
<name>A0A543FUG6_9PSEU</name>
<organism evidence="2 3">
    <name type="scientific">Pseudonocardia cypriaca</name>
    <dbReference type="NCBI Taxonomy" id="882449"/>
    <lineage>
        <taxon>Bacteria</taxon>
        <taxon>Bacillati</taxon>
        <taxon>Actinomycetota</taxon>
        <taxon>Actinomycetes</taxon>
        <taxon>Pseudonocardiales</taxon>
        <taxon>Pseudonocardiaceae</taxon>
        <taxon>Pseudonocardia</taxon>
    </lineage>
</organism>
<feature type="domain" description="DUF7455" evidence="1">
    <location>
        <begin position="19"/>
        <end position="64"/>
    </location>
</feature>
<dbReference type="OrthoDB" id="3539048at2"/>
<dbReference type="AlphaFoldDB" id="A0A543FUG6"/>
<dbReference type="Proteomes" id="UP000319818">
    <property type="component" value="Unassembled WGS sequence"/>
</dbReference>
<accession>A0A543FUG6</accession>
<evidence type="ECO:0000313" key="2">
    <source>
        <dbReference type="EMBL" id="TQM37489.1"/>
    </source>
</evidence>